<comment type="caution">
    <text evidence="2">The sequence shown here is derived from an EMBL/GenBank/DDBJ whole genome shotgun (WGS) entry which is preliminary data.</text>
</comment>
<proteinExistence type="predicted"/>
<dbReference type="EMBL" id="JAKMXF010000316">
    <property type="protein sequence ID" value="KAI6649982.1"/>
    <property type="molecule type" value="Genomic_DNA"/>
</dbReference>
<reference evidence="2 3" key="2">
    <citation type="journal article" date="2023" name="BMC Biol.">
        <title>The compact genome of the sponge Oopsacas minuta (Hexactinellida) is lacking key metazoan core genes.</title>
        <authorList>
            <person name="Santini S."/>
            <person name="Schenkelaars Q."/>
            <person name="Jourda C."/>
            <person name="Duchesne M."/>
            <person name="Belahbib H."/>
            <person name="Rocher C."/>
            <person name="Selva M."/>
            <person name="Riesgo A."/>
            <person name="Vervoort M."/>
            <person name="Leys S.P."/>
            <person name="Kodjabachian L."/>
            <person name="Le Bivic A."/>
            <person name="Borchiellini C."/>
            <person name="Claverie J.M."/>
            <person name="Renard E."/>
        </authorList>
    </citation>
    <scope>NUCLEOTIDE SEQUENCE [LARGE SCALE GENOMIC DNA]</scope>
    <source>
        <strain evidence="2">SPO-2</strain>
    </source>
</reference>
<evidence type="ECO:0000313" key="2">
    <source>
        <dbReference type="EMBL" id="KAI6649983.1"/>
    </source>
</evidence>
<evidence type="ECO:0000313" key="1">
    <source>
        <dbReference type="EMBL" id="KAI6649982.1"/>
    </source>
</evidence>
<sequence>MSNNFGGRKLDPVHDQYCPSSIPSKRICMHCNAEVGNKCIRLRALINKCTSIPNQVTEIEKEFIINPKLTSCSGIPILSGGDLIQTKQSHLTSDRISMNNSKEKESFGKVVAMFFYSCSIPFNIAVD</sequence>
<reference evidence="2" key="1">
    <citation type="submission" date="2022-02" db="EMBL/GenBank/DDBJ databases">
        <authorList>
            <person name="Santini S."/>
            <person name="Jourda C."/>
            <person name="Belahbib H."/>
            <person name="Rocher C."/>
            <person name="Selva M."/>
            <person name="Borchiellini C."/>
            <person name="Renard E."/>
        </authorList>
    </citation>
    <scope>NUCLEOTIDE SEQUENCE</scope>
    <source>
        <strain evidence="2">SPO-2</strain>
    </source>
</reference>
<dbReference type="EMBL" id="JAKMXF010000316">
    <property type="protein sequence ID" value="KAI6649983.1"/>
    <property type="molecule type" value="Genomic_DNA"/>
</dbReference>
<protein>
    <submittedName>
        <fullName evidence="2">Uncharacterized protein</fullName>
    </submittedName>
</protein>
<accession>A0AAV7JME1</accession>
<gene>
    <name evidence="1" type="ORF">LOD99_6346</name>
    <name evidence="2" type="ORF">LOD99_6347</name>
</gene>
<keyword evidence="3" id="KW-1185">Reference proteome</keyword>
<evidence type="ECO:0000313" key="3">
    <source>
        <dbReference type="Proteomes" id="UP001165289"/>
    </source>
</evidence>
<name>A0AAV7JME1_9METZ</name>
<dbReference type="Proteomes" id="UP001165289">
    <property type="component" value="Unassembled WGS sequence"/>
</dbReference>
<dbReference type="AlphaFoldDB" id="A0AAV7JME1"/>
<organism evidence="2 3">
    <name type="scientific">Oopsacas minuta</name>
    <dbReference type="NCBI Taxonomy" id="111878"/>
    <lineage>
        <taxon>Eukaryota</taxon>
        <taxon>Metazoa</taxon>
        <taxon>Porifera</taxon>
        <taxon>Hexactinellida</taxon>
        <taxon>Hexasterophora</taxon>
        <taxon>Lyssacinosida</taxon>
        <taxon>Leucopsacidae</taxon>
        <taxon>Oopsacas</taxon>
    </lineage>
</organism>